<accession>A0A1U7LTY9</accession>
<dbReference type="GO" id="GO:0016717">
    <property type="term" value="F:oxidoreductase activity, acting on paired donors, with oxidation of a pair of donors resulting in the reduction of molecular oxygen to two molecules of water"/>
    <property type="evidence" value="ECO:0007669"/>
    <property type="project" value="TreeGrafter"/>
</dbReference>
<evidence type="ECO:0000256" key="1">
    <source>
        <dbReference type="ARBA" id="ARBA00004141"/>
    </source>
</evidence>
<feature type="domain" description="Cytochrome b5 heme-binding" evidence="17">
    <location>
        <begin position="1"/>
        <end position="76"/>
    </location>
</feature>
<evidence type="ECO:0000256" key="3">
    <source>
        <dbReference type="ARBA" id="ARBA00004991"/>
    </source>
</evidence>
<dbReference type="CDD" id="cd03506">
    <property type="entry name" value="Delta6-FADS-like"/>
    <property type="match status" value="1"/>
</dbReference>
<comment type="subcellular location">
    <subcellularLocation>
        <location evidence="1">Membrane</location>
        <topology evidence="1">Multi-pass membrane protein</topology>
    </subcellularLocation>
</comment>
<dbReference type="InterPro" id="IPR005804">
    <property type="entry name" value="FA_desaturase_dom"/>
</dbReference>
<feature type="transmembrane region" description="Helical" evidence="16">
    <location>
        <begin position="218"/>
        <end position="239"/>
    </location>
</feature>
<dbReference type="STRING" id="1198029.A0A1U7LTY9"/>
<dbReference type="GO" id="GO:0016020">
    <property type="term" value="C:membrane"/>
    <property type="evidence" value="ECO:0007669"/>
    <property type="project" value="UniProtKB-SubCell"/>
</dbReference>
<keyword evidence="14" id="KW-0443">Lipid metabolism</keyword>
<dbReference type="GO" id="GO:0046872">
    <property type="term" value="F:metal ion binding"/>
    <property type="evidence" value="ECO:0007669"/>
    <property type="project" value="UniProtKB-KW"/>
</dbReference>
<keyword evidence="7" id="KW-0349">Heme</keyword>
<evidence type="ECO:0000256" key="6">
    <source>
        <dbReference type="ARBA" id="ARBA00016939"/>
    </source>
</evidence>
<evidence type="ECO:0000256" key="11">
    <source>
        <dbReference type="ARBA" id="ARBA00022989"/>
    </source>
</evidence>
<gene>
    <name evidence="18" type="ORF">NEOLI_000154</name>
</gene>
<sequence>MAVLSREYVSDLIAQGHVLVIYQGRVLKLDSWLVNHPGGDKAILHAVGRDATDEMNAYHSKETLWRMKAFSIGPVEEPWENFLPPIQGGLFNDPDNYERSMLDRGRSKPNVSFAVSAVDNQIARDLIEYPSLDFSTQSRITMEYRALDHRLRREGWYNCRYRDYLKNCLRYTSFLSLSMIFLHLHYYKLSALFLGILWHQLTFLAHDAGHLGITHHYFIDNIIGIFVADFVGGLSLGWWKRNHNVHHLVTNHPLHDPDIQHLPFFAIDLSLLNSIRSTYYDKILPYDPFAKLVVPFQNWTYYPLLCFGRFNLYRLSWDHILARRGPRKGKAVWLWYIELVGLIAFWYWFGYLLLYKTLPDTNTRIWYILISHVITMPLHVQITLSHFAMSTADLGIHESFAQKQLRTTMDVDCPEWLDFFHGGLQFQAIHHLFPRIPRHNLRRIQPLVREFCKKVGIEYKIYGFVHGNEIVLGRLSEIARQAKILGQAAKMASLG</sequence>
<evidence type="ECO:0000256" key="5">
    <source>
        <dbReference type="ARBA" id="ARBA00012019"/>
    </source>
</evidence>
<keyword evidence="9" id="KW-0479">Metal-binding</keyword>
<dbReference type="PANTHER" id="PTHR19353:SF30">
    <property type="entry name" value="DELTA 8-(E)-SPHINGOLIPID DESATURASE"/>
    <property type="match status" value="1"/>
</dbReference>
<dbReference type="AlphaFoldDB" id="A0A1U7LTY9"/>
<comment type="caution">
    <text evidence="18">The sequence shown here is derived from an EMBL/GenBank/DDBJ whole genome shotgun (WGS) entry which is preliminary data.</text>
</comment>
<dbReference type="InterPro" id="IPR001199">
    <property type="entry name" value="Cyt_B5-like_heme/steroid-bd"/>
</dbReference>
<evidence type="ECO:0000256" key="7">
    <source>
        <dbReference type="ARBA" id="ARBA00022617"/>
    </source>
</evidence>
<dbReference type="SUPFAM" id="SSF55856">
    <property type="entry name" value="Cytochrome b5-like heme/steroid binding domain"/>
    <property type="match status" value="1"/>
</dbReference>
<evidence type="ECO:0000313" key="18">
    <source>
        <dbReference type="EMBL" id="OLL25981.1"/>
    </source>
</evidence>
<keyword evidence="15 16" id="KW-0472">Membrane</keyword>
<organism evidence="18 19">
    <name type="scientific">Neolecta irregularis (strain DAH-3)</name>
    <dbReference type="NCBI Taxonomy" id="1198029"/>
    <lineage>
        <taxon>Eukaryota</taxon>
        <taxon>Fungi</taxon>
        <taxon>Dikarya</taxon>
        <taxon>Ascomycota</taxon>
        <taxon>Taphrinomycotina</taxon>
        <taxon>Neolectales</taxon>
        <taxon>Neolectaceae</taxon>
        <taxon>Neolecta</taxon>
    </lineage>
</organism>
<comment type="similarity">
    <text evidence="4">Belongs to the fatty acid desaturase type 1 family.</text>
</comment>
<dbReference type="Pfam" id="PF00487">
    <property type="entry name" value="FA_desaturase"/>
    <property type="match status" value="1"/>
</dbReference>
<dbReference type="SMART" id="SM01117">
    <property type="entry name" value="Cyt-b5"/>
    <property type="match status" value="1"/>
</dbReference>
<feature type="transmembrane region" description="Helical" evidence="16">
    <location>
        <begin position="365"/>
        <end position="384"/>
    </location>
</feature>
<name>A0A1U7LTY9_NEOID</name>
<evidence type="ECO:0000256" key="4">
    <source>
        <dbReference type="ARBA" id="ARBA00009295"/>
    </source>
</evidence>
<dbReference type="PROSITE" id="PS50255">
    <property type="entry name" value="CYTOCHROME_B5_2"/>
    <property type="match status" value="1"/>
</dbReference>
<keyword evidence="8 16" id="KW-0812">Transmembrane</keyword>
<comment type="pathway">
    <text evidence="3">Sphingolipid metabolism.</text>
</comment>
<keyword evidence="11 16" id="KW-1133">Transmembrane helix</keyword>
<evidence type="ECO:0000256" key="2">
    <source>
        <dbReference type="ARBA" id="ARBA00004760"/>
    </source>
</evidence>
<dbReference type="OrthoDB" id="260091at2759"/>
<dbReference type="EMBL" id="LXFE01000257">
    <property type="protein sequence ID" value="OLL25981.1"/>
    <property type="molecule type" value="Genomic_DNA"/>
</dbReference>
<evidence type="ECO:0000256" key="9">
    <source>
        <dbReference type="ARBA" id="ARBA00022723"/>
    </source>
</evidence>
<evidence type="ECO:0000256" key="14">
    <source>
        <dbReference type="ARBA" id="ARBA00023098"/>
    </source>
</evidence>
<dbReference type="Proteomes" id="UP000186594">
    <property type="component" value="Unassembled WGS sequence"/>
</dbReference>
<dbReference type="UniPathway" id="UPA00222"/>
<evidence type="ECO:0000256" key="16">
    <source>
        <dbReference type="SAM" id="Phobius"/>
    </source>
</evidence>
<dbReference type="InterPro" id="IPR012171">
    <property type="entry name" value="Fatty_acid_desaturase"/>
</dbReference>
<keyword evidence="19" id="KW-1185">Reference proteome</keyword>
<evidence type="ECO:0000313" key="19">
    <source>
        <dbReference type="Proteomes" id="UP000186594"/>
    </source>
</evidence>
<protein>
    <recommendedName>
        <fullName evidence="6">Delta 8-(E)-sphingolipid desaturase</fullName>
        <ecNumber evidence="5">1.14.19.18</ecNumber>
    </recommendedName>
</protein>
<dbReference type="EC" id="1.14.19.18" evidence="5"/>
<proteinExistence type="inferred from homology"/>
<comment type="pathway">
    <text evidence="2">Lipid metabolism; sphingolipid metabolism.</text>
</comment>
<keyword evidence="13" id="KW-0408">Iron</keyword>
<evidence type="ECO:0000256" key="15">
    <source>
        <dbReference type="ARBA" id="ARBA00023136"/>
    </source>
</evidence>
<evidence type="ECO:0000256" key="10">
    <source>
        <dbReference type="ARBA" id="ARBA00022919"/>
    </source>
</evidence>
<evidence type="ECO:0000256" key="13">
    <source>
        <dbReference type="ARBA" id="ARBA00023004"/>
    </source>
</evidence>
<reference evidence="18 19" key="1">
    <citation type="submission" date="2016-04" db="EMBL/GenBank/DDBJ databases">
        <title>Evolutionary innovation and constraint leading to complex multicellularity in the Ascomycota.</title>
        <authorList>
            <person name="Cisse O."/>
            <person name="Nguyen A."/>
            <person name="Hewitt D.A."/>
            <person name="Jedd G."/>
            <person name="Stajich J.E."/>
        </authorList>
    </citation>
    <scope>NUCLEOTIDE SEQUENCE [LARGE SCALE GENOMIC DNA]</scope>
    <source>
        <strain evidence="18 19">DAH-3</strain>
    </source>
</reference>
<dbReference type="GO" id="GO:0006665">
    <property type="term" value="P:sphingolipid metabolic process"/>
    <property type="evidence" value="ECO:0007669"/>
    <property type="project" value="UniProtKB-UniPathway"/>
</dbReference>
<dbReference type="PANTHER" id="PTHR19353">
    <property type="entry name" value="FATTY ACID DESATURASE 2"/>
    <property type="match status" value="1"/>
</dbReference>
<evidence type="ECO:0000259" key="17">
    <source>
        <dbReference type="PROSITE" id="PS50255"/>
    </source>
</evidence>
<dbReference type="Gene3D" id="3.10.120.10">
    <property type="entry name" value="Cytochrome b5-like heme/steroid binding domain"/>
    <property type="match status" value="1"/>
</dbReference>
<keyword evidence="12" id="KW-0560">Oxidoreductase</keyword>
<dbReference type="PIRSF" id="PIRSF015921">
    <property type="entry name" value="FA_sphinglp_des"/>
    <property type="match status" value="1"/>
</dbReference>
<dbReference type="InterPro" id="IPR036400">
    <property type="entry name" value="Cyt_B5-like_heme/steroid_sf"/>
</dbReference>
<evidence type="ECO:0000256" key="12">
    <source>
        <dbReference type="ARBA" id="ARBA00023002"/>
    </source>
</evidence>
<dbReference type="Pfam" id="PF00173">
    <property type="entry name" value="Cyt-b5"/>
    <property type="match status" value="1"/>
</dbReference>
<dbReference type="OMA" id="LYNCNYF"/>
<evidence type="ECO:0000256" key="8">
    <source>
        <dbReference type="ARBA" id="ARBA00022692"/>
    </source>
</evidence>
<feature type="transmembrane region" description="Helical" evidence="16">
    <location>
        <begin position="174"/>
        <end position="198"/>
    </location>
</feature>
<keyword evidence="10" id="KW-0746">Sphingolipid metabolism</keyword>
<feature type="transmembrane region" description="Helical" evidence="16">
    <location>
        <begin position="333"/>
        <end position="353"/>
    </location>
</feature>